<sequence>MLRFVFALSLSAAFLTQPALAATDEADRARIQLLEDQVVVLKEEVRRLRLMTSEMQTRLNQVNIILHDLQKPQVVEVKEEPDECTTRIADLTQKKDMLMSMGLKESHPDIVNISNVLEKLSSECTTKSR</sequence>
<evidence type="ECO:0000313" key="2">
    <source>
        <dbReference type="EMBL" id="SDD28215.1"/>
    </source>
</evidence>
<gene>
    <name evidence="2" type="ORF">SAMN04488071_0230</name>
</gene>
<keyword evidence="1" id="KW-0732">Signal</keyword>
<dbReference type="STRING" id="637679.GCA_001550055_00659"/>
<reference evidence="2 3" key="1">
    <citation type="submission" date="2016-10" db="EMBL/GenBank/DDBJ databases">
        <authorList>
            <person name="de Groot N.N."/>
        </authorList>
    </citation>
    <scope>NUCLEOTIDE SEQUENCE [LARGE SCALE GENOMIC DNA]</scope>
    <source>
        <strain evidence="2 3">CGMCC 1.9109</strain>
    </source>
</reference>
<evidence type="ECO:0000313" key="3">
    <source>
        <dbReference type="Proteomes" id="UP000183685"/>
    </source>
</evidence>
<accession>A0A1G6TIR1</accession>
<dbReference type="EMBL" id="FNAK01000001">
    <property type="protein sequence ID" value="SDD28215.1"/>
    <property type="molecule type" value="Genomic_DNA"/>
</dbReference>
<name>A0A1G6TIR1_9PROT</name>
<keyword evidence="3" id="KW-1185">Reference proteome</keyword>
<proteinExistence type="predicted"/>
<dbReference type="Proteomes" id="UP000183685">
    <property type="component" value="Unassembled WGS sequence"/>
</dbReference>
<dbReference type="AlphaFoldDB" id="A0A1G6TIR1"/>
<dbReference type="RefSeq" id="WP_068308803.1">
    <property type="nucleotide sequence ID" value="NZ_FNAK01000001.1"/>
</dbReference>
<evidence type="ECO:0000256" key="1">
    <source>
        <dbReference type="SAM" id="SignalP"/>
    </source>
</evidence>
<organism evidence="2 3">
    <name type="scientific">Kordiimonas lacus</name>
    <dbReference type="NCBI Taxonomy" id="637679"/>
    <lineage>
        <taxon>Bacteria</taxon>
        <taxon>Pseudomonadati</taxon>
        <taxon>Pseudomonadota</taxon>
        <taxon>Alphaproteobacteria</taxon>
        <taxon>Kordiimonadales</taxon>
        <taxon>Kordiimonadaceae</taxon>
        <taxon>Kordiimonas</taxon>
    </lineage>
</organism>
<feature type="signal peptide" evidence="1">
    <location>
        <begin position="1"/>
        <end position="21"/>
    </location>
</feature>
<protein>
    <submittedName>
        <fullName evidence="2">Uncharacterized protein</fullName>
    </submittedName>
</protein>
<dbReference type="OrthoDB" id="9886946at2"/>
<feature type="chain" id="PRO_5010367215" evidence="1">
    <location>
        <begin position="22"/>
        <end position="129"/>
    </location>
</feature>